<dbReference type="AlphaFoldDB" id="A0A286DH23"/>
<dbReference type="Proteomes" id="UP000219374">
    <property type="component" value="Unassembled WGS sequence"/>
</dbReference>
<name>A0A286DH23_9GAMM</name>
<gene>
    <name evidence="1" type="ORF">SAMN06296416_11916</name>
</gene>
<keyword evidence="2" id="KW-1185">Reference proteome</keyword>
<dbReference type="RefSeq" id="WP_097123752.1">
    <property type="nucleotide sequence ID" value="NZ_OCND01000019.1"/>
</dbReference>
<sequence>MTYDIGIGVCSGIEGNTVVVSLDSAIVSKLIPNQPWRKSGTSVLRLRNSLCSTKRPPQVGDEVYLERAALTRTATATLDLLGDGEPIAVELKQLLTDLDPQPPVAMAVGKGRARRW</sequence>
<dbReference type="OrthoDB" id="6024565at2"/>
<reference evidence="1 2" key="1">
    <citation type="submission" date="2017-09" db="EMBL/GenBank/DDBJ databases">
        <authorList>
            <person name="Ehlers B."/>
            <person name="Leendertz F.H."/>
        </authorList>
    </citation>
    <scope>NUCLEOTIDE SEQUENCE [LARGE SCALE GENOMIC DNA]</scope>
    <source>
        <strain evidence="1 2">CGMCC 1.10978</strain>
    </source>
</reference>
<protein>
    <submittedName>
        <fullName evidence="1">Uncharacterized protein</fullName>
    </submittedName>
</protein>
<proteinExistence type="predicted"/>
<evidence type="ECO:0000313" key="2">
    <source>
        <dbReference type="Proteomes" id="UP000219374"/>
    </source>
</evidence>
<evidence type="ECO:0000313" key="1">
    <source>
        <dbReference type="EMBL" id="SOD57896.1"/>
    </source>
</evidence>
<accession>A0A286DH23</accession>
<dbReference type="EMBL" id="OCND01000019">
    <property type="protein sequence ID" value="SOD57896.1"/>
    <property type="molecule type" value="Genomic_DNA"/>
</dbReference>
<organism evidence="1 2">
    <name type="scientific">Pseudoxanthomonas wuyuanensis</name>
    <dbReference type="NCBI Taxonomy" id="1073196"/>
    <lineage>
        <taxon>Bacteria</taxon>
        <taxon>Pseudomonadati</taxon>
        <taxon>Pseudomonadota</taxon>
        <taxon>Gammaproteobacteria</taxon>
        <taxon>Lysobacterales</taxon>
        <taxon>Lysobacteraceae</taxon>
        <taxon>Pseudoxanthomonas</taxon>
    </lineage>
</organism>